<evidence type="ECO:0000313" key="6">
    <source>
        <dbReference type="EMBL" id="SJZ75685.1"/>
    </source>
</evidence>
<evidence type="ECO:0000256" key="4">
    <source>
        <dbReference type="ARBA" id="ARBA00023026"/>
    </source>
</evidence>
<evidence type="ECO:0008006" key="8">
    <source>
        <dbReference type="Google" id="ProtNLM"/>
    </source>
</evidence>
<keyword evidence="3" id="KW-0788">Thiol protease</keyword>
<name>A0A1T4N965_9PORP</name>
<gene>
    <name evidence="6" type="ORF">SAMN02745171_01045</name>
</gene>
<feature type="signal peptide" evidence="5">
    <location>
        <begin position="1"/>
        <end position="30"/>
    </location>
</feature>
<reference evidence="7" key="1">
    <citation type="submission" date="2017-02" db="EMBL/GenBank/DDBJ databases">
        <authorList>
            <person name="Varghese N."/>
            <person name="Submissions S."/>
        </authorList>
    </citation>
    <scope>NUCLEOTIDE SEQUENCE [LARGE SCALE GENOMIC DNA]</scope>
    <source>
        <strain evidence="7">ATCC 51356</strain>
    </source>
</reference>
<proteinExistence type="inferred from homology"/>
<evidence type="ECO:0000256" key="2">
    <source>
        <dbReference type="ARBA" id="ARBA00022670"/>
    </source>
</evidence>
<evidence type="ECO:0000256" key="5">
    <source>
        <dbReference type="SAM" id="SignalP"/>
    </source>
</evidence>
<feature type="chain" id="PRO_5012933549" description="Por secretion system C-terminal sorting domain-containing protein" evidence="5">
    <location>
        <begin position="31"/>
        <end position="1062"/>
    </location>
</feature>
<dbReference type="RefSeq" id="WP_078736967.1">
    <property type="nucleotide sequence ID" value="NZ_FUXE01000009.1"/>
</dbReference>
<protein>
    <recommendedName>
        <fullName evidence="8">Por secretion system C-terminal sorting domain-containing protein</fullName>
    </recommendedName>
</protein>
<keyword evidence="5" id="KW-0732">Signal</keyword>
<accession>A0A1T4N965</accession>
<dbReference type="Gene3D" id="2.60.40.10">
    <property type="entry name" value="Immunoglobulins"/>
    <property type="match status" value="1"/>
</dbReference>
<dbReference type="GO" id="GO:0008234">
    <property type="term" value="F:cysteine-type peptidase activity"/>
    <property type="evidence" value="ECO:0007669"/>
    <property type="project" value="UniProtKB-KW"/>
</dbReference>
<comment type="similarity">
    <text evidence="1">Belongs to the peptidase C25 family.</text>
</comment>
<dbReference type="Proteomes" id="UP000190121">
    <property type="component" value="Unassembled WGS sequence"/>
</dbReference>
<evidence type="ECO:0000313" key="7">
    <source>
        <dbReference type="Proteomes" id="UP000190121"/>
    </source>
</evidence>
<dbReference type="InterPro" id="IPR013783">
    <property type="entry name" value="Ig-like_fold"/>
</dbReference>
<organism evidence="6 7">
    <name type="scientific">Porphyromonas circumdentaria</name>
    <dbReference type="NCBI Taxonomy" id="29524"/>
    <lineage>
        <taxon>Bacteria</taxon>
        <taxon>Pseudomonadati</taxon>
        <taxon>Bacteroidota</taxon>
        <taxon>Bacteroidia</taxon>
        <taxon>Bacteroidales</taxon>
        <taxon>Porphyromonadaceae</taxon>
        <taxon>Porphyromonas</taxon>
    </lineage>
</organism>
<keyword evidence="2" id="KW-0645">Protease</keyword>
<keyword evidence="7" id="KW-1185">Reference proteome</keyword>
<dbReference type="GO" id="GO:0006508">
    <property type="term" value="P:proteolysis"/>
    <property type="evidence" value="ECO:0007669"/>
    <property type="project" value="UniProtKB-KW"/>
</dbReference>
<dbReference type="EMBL" id="FUXE01000009">
    <property type="protein sequence ID" value="SJZ75685.1"/>
    <property type="molecule type" value="Genomic_DNA"/>
</dbReference>
<evidence type="ECO:0000256" key="3">
    <source>
        <dbReference type="ARBA" id="ARBA00022807"/>
    </source>
</evidence>
<dbReference type="AlphaFoldDB" id="A0A1T4N965"/>
<keyword evidence="3" id="KW-0378">Hydrolase</keyword>
<dbReference type="OrthoDB" id="1014374at2"/>
<keyword evidence="4" id="KW-0843">Virulence</keyword>
<sequence>MIKKNFLFNWMVMVGSLIVCLLATTSLALAQQTEEKKQSFGFFLAKPAVFKPKDVKPTSFVASWRNVPEPEGDVRTLSYRLHVTHEFEAKQDGVYPVANAVIKGAPQETDLLAGGGMTWLDDYISQKAWWGAYLKALPNAIRLDAASLPDHIPDEFIETLARVASPVYDLQNNGGKFTFKFKAKVASGSTAAQLSVYGYGEERSPAPVQDVRTITVPADGQVHEFSLNFTDGTWCHTMLILPKNRVSVDFVDAFKIEQELKKGDKGFRSVMRGAFPNNEAITADVVTPGNPLATIYSREIGDLNPEILNVELAQQNGERVAYRILCEYVFEHVKTFISRSLYSEPVYFDNIPSEENKYLYVGYADYEEPDMNFAYPGSVPEGQEAYVGASIKATEELLGEYVGGKVVGLRFCVAAANQEETGHKYATAPWNPRVPNIFLAEKLRSWDENSDYTEESKTKFIQTKAVEFKDGWNTIFFDEPYSIEKKKEFYAGAFLYDAAAHGKTFIASRVPSEEGKKPEAFMVAYDSQGMGHSDLGFIPFGRCPSHDNAVLMQLVIEPDPTNPKFQNRGTISDLKTEVLYYDNEPLMLTSSIKNDGVKAIQTIGLKVEIGGEVKEHTVVFSEPVPAGASLEFSIKPFEQLSKMGEVDIKLTLTKINDAILETPVTLEAKTKIVDHTKVFPRTIMFETFTSENCPNCPRGETNFMFRFDKPEFKYIKQRTVFVTHHDGSVGGDFLKHSYSSKLFPLYGAQSNSGDVRLRSPYTPAGMFDRTINPYFSIRDGNAPVSSVHLLENEFRKAVNHAVYRNPAYGRLGLKETYDDATKKLTVEIEGEVSDMAPVDRPLYVTIMLVQSAVKSRSQLDIDFMDVGGVNRNYVHHNALRYVDEGGLQGIPVQLDANGKFTISKTIDLVGVEMGGTLVDNQLLLEDEDGSSISMKELVENGLQVIAFLHHYTELPTANDVEVNDSRFGKNEIINVASNRIKPPKSLFPAQEITAISTPEFDATQEIVYVENRTVRVTSAYNRLQVFAIDGTIVRNDNLIDGTYVVRAELTDGRVVTSKVIVR</sequence>
<evidence type="ECO:0000256" key="1">
    <source>
        <dbReference type="ARBA" id="ARBA00006067"/>
    </source>
</evidence>